<evidence type="ECO:0000313" key="2">
    <source>
        <dbReference type="Proteomes" id="UP001564408"/>
    </source>
</evidence>
<organism evidence="1 2">
    <name type="scientific">Thioalkalicoccus limnaeus</name>
    <dbReference type="NCBI Taxonomy" id="120681"/>
    <lineage>
        <taxon>Bacteria</taxon>
        <taxon>Pseudomonadati</taxon>
        <taxon>Pseudomonadota</taxon>
        <taxon>Gammaproteobacteria</taxon>
        <taxon>Chromatiales</taxon>
        <taxon>Chromatiaceae</taxon>
        <taxon>Thioalkalicoccus</taxon>
    </lineage>
</organism>
<accession>A0ABV4BJ18</accession>
<dbReference type="Proteomes" id="UP001564408">
    <property type="component" value="Unassembled WGS sequence"/>
</dbReference>
<sequence length="191" mass="21344">GAIAELDPARPPTASDEVIQALWQMKRRLLAADRADLAVQTDRLYTRYLLVDEVLRDKFDEGELTFERARALVGEVSRAAIDDLDTMASVVRGVAGVDAAFVQRRLQQDRERMTADEVQALTRRLELIETTEDRVRELSARTEAAITALDDTAVAVSAVRTDRPRASVAADQALADLRRFVDRAHQYGHKD</sequence>
<keyword evidence="2" id="KW-1185">Reference proteome</keyword>
<gene>
    <name evidence="1" type="ORF">ABC977_17920</name>
</gene>
<proteinExistence type="predicted"/>
<feature type="non-terminal residue" evidence="1">
    <location>
        <position position="1"/>
    </location>
</feature>
<dbReference type="EMBL" id="JBDKXB010000063">
    <property type="protein sequence ID" value="MEY6434272.1"/>
    <property type="molecule type" value="Genomic_DNA"/>
</dbReference>
<protein>
    <submittedName>
        <fullName evidence="1">Cobyrinic acid a,c-diamide synthase</fullName>
    </submittedName>
</protein>
<reference evidence="1 2" key="1">
    <citation type="submission" date="2024-05" db="EMBL/GenBank/DDBJ databases">
        <title>Genome Sequence and Characterization of the New Strain Purple Sulfur Bacterium of Genus Thioalkalicoccus.</title>
        <authorList>
            <person name="Bryantseva I.A."/>
            <person name="Kyndt J.A."/>
            <person name="Imhoff J.F."/>
        </authorList>
    </citation>
    <scope>NUCLEOTIDE SEQUENCE [LARGE SCALE GENOMIC DNA]</scope>
    <source>
        <strain evidence="1 2">Um2</strain>
    </source>
</reference>
<comment type="caution">
    <text evidence="1">The sequence shown here is derived from an EMBL/GenBank/DDBJ whole genome shotgun (WGS) entry which is preliminary data.</text>
</comment>
<name>A0ABV4BJ18_9GAMM</name>
<evidence type="ECO:0000313" key="1">
    <source>
        <dbReference type="EMBL" id="MEY6434272.1"/>
    </source>
</evidence>